<dbReference type="RefSeq" id="WP_264542433.1">
    <property type="nucleotide sequence ID" value="NZ_BAABIP010000020.1"/>
</dbReference>
<organism evidence="1 2">
    <name type="scientific">Flavobacterium hankyongi</name>
    <dbReference type="NCBI Taxonomy" id="1176532"/>
    <lineage>
        <taxon>Bacteria</taxon>
        <taxon>Pseudomonadati</taxon>
        <taxon>Bacteroidota</taxon>
        <taxon>Flavobacteriia</taxon>
        <taxon>Flavobacteriales</taxon>
        <taxon>Flavobacteriaceae</taxon>
        <taxon>Flavobacterium</taxon>
    </lineage>
</organism>
<evidence type="ECO:0000313" key="1">
    <source>
        <dbReference type="EMBL" id="GAA4773196.1"/>
    </source>
</evidence>
<protein>
    <submittedName>
        <fullName evidence="1">Uncharacterized protein</fullName>
    </submittedName>
</protein>
<dbReference type="Proteomes" id="UP001500141">
    <property type="component" value="Unassembled WGS sequence"/>
</dbReference>
<keyword evidence="2" id="KW-1185">Reference proteome</keyword>
<comment type="caution">
    <text evidence="1">The sequence shown here is derived from an EMBL/GenBank/DDBJ whole genome shotgun (WGS) entry which is preliminary data.</text>
</comment>
<dbReference type="EMBL" id="BAABIP010000020">
    <property type="protein sequence ID" value="GAA4773196.1"/>
    <property type="molecule type" value="Genomic_DNA"/>
</dbReference>
<reference evidence="2" key="1">
    <citation type="journal article" date="2019" name="Int. J. Syst. Evol. Microbiol.">
        <title>The Global Catalogue of Microorganisms (GCM) 10K type strain sequencing project: providing services to taxonomists for standard genome sequencing and annotation.</title>
        <authorList>
            <consortium name="The Broad Institute Genomics Platform"/>
            <consortium name="The Broad Institute Genome Sequencing Center for Infectious Disease"/>
            <person name="Wu L."/>
            <person name="Ma J."/>
        </authorList>
    </citation>
    <scope>NUCLEOTIDE SEQUENCE [LARGE SCALE GENOMIC DNA]</scope>
    <source>
        <strain evidence="2">JCM 18198</strain>
    </source>
</reference>
<evidence type="ECO:0000313" key="2">
    <source>
        <dbReference type="Proteomes" id="UP001500141"/>
    </source>
</evidence>
<accession>A0ABP9A3A7</accession>
<name>A0ABP9A3A7_9FLAO</name>
<gene>
    <name evidence="1" type="ORF">GCM10023230_24620</name>
</gene>
<sequence length="189" mass="22130">MRFYIITIALLIQSVAFSQKKCEYDVNINDSLGNYKETKTNLVYEKVFGNSKELVFFTLAVDNGTPILKLQIIQKDKDFINPKCIDEKSRIFLQLNSGKIYTLIANENKCDNLIYNSVDKENNRILDANFLFVKNDFEDLKNSPIMLMKIRFANEEKEYFLQKELVSEKVASKTKPSLFFIDYFHCIEQ</sequence>
<proteinExistence type="predicted"/>